<dbReference type="InterPro" id="IPR010559">
    <property type="entry name" value="Sig_transdc_His_kin_internal"/>
</dbReference>
<keyword evidence="1" id="KW-0812">Transmembrane</keyword>
<keyword evidence="5" id="KW-1185">Reference proteome</keyword>
<feature type="transmembrane region" description="Helical" evidence="1">
    <location>
        <begin position="9"/>
        <end position="29"/>
    </location>
</feature>
<evidence type="ECO:0000259" key="2">
    <source>
        <dbReference type="Pfam" id="PF02518"/>
    </source>
</evidence>
<gene>
    <name evidence="4" type="ORF">CWE24_12330</name>
</gene>
<evidence type="ECO:0000256" key="1">
    <source>
        <dbReference type="SAM" id="Phobius"/>
    </source>
</evidence>
<dbReference type="GO" id="GO:0000155">
    <property type="term" value="F:phosphorelay sensor kinase activity"/>
    <property type="evidence" value="ECO:0007669"/>
    <property type="project" value="InterPro"/>
</dbReference>
<feature type="domain" description="Histidine kinase/HSP90-like ATPase" evidence="2">
    <location>
        <begin position="239"/>
        <end position="331"/>
    </location>
</feature>
<dbReference type="Gene3D" id="3.30.565.10">
    <property type="entry name" value="Histidine kinase-like ATPase, C-terminal domain"/>
    <property type="match status" value="1"/>
</dbReference>
<keyword evidence="1" id="KW-1133">Transmembrane helix</keyword>
<feature type="transmembrane region" description="Helical" evidence="1">
    <location>
        <begin position="101"/>
        <end position="121"/>
    </location>
</feature>
<dbReference type="InterPro" id="IPR003594">
    <property type="entry name" value="HATPase_dom"/>
</dbReference>
<feature type="transmembrane region" description="Helical" evidence="1">
    <location>
        <begin position="74"/>
        <end position="95"/>
    </location>
</feature>
<keyword evidence="1" id="KW-0472">Membrane</keyword>
<dbReference type="AlphaFoldDB" id="A0A432XB15"/>
<comment type="caution">
    <text evidence="4">The sequence shown here is derived from an EMBL/GenBank/DDBJ whole genome shotgun (WGS) entry which is preliminary data.</text>
</comment>
<accession>A0A432XB15</accession>
<dbReference type="EMBL" id="PIPU01000010">
    <property type="protein sequence ID" value="RUO45941.1"/>
    <property type="molecule type" value="Genomic_DNA"/>
</dbReference>
<evidence type="ECO:0000313" key="4">
    <source>
        <dbReference type="EMBL" id="RUO45941.1"/>
    </source>
</evidence>
<sequence length="335" mass="37865">MPEITKKELFIALLGLSFISATITFLDWWQRGQVGTNDALLAGAVAIIFLFWVPISSAVFAIKRLGINNIFYELLLWFGCFYIGYRIWGFALAGIYPGVEFGWLDVFFMSIPWAIGTYILYRAYRAYKALQTERLLRQHAELNQLKHSLHPHFLFNSLNTLTAFITSNPKKAELLTHDLASVLRHILDTNNVDTISLKHELMILQKWLNIERARLGDDLKIDIDIDEATLDVQIPPFLLQPILENSIKHATRLPIELTLACRARGSALQVIIRDNGPGFPDIVLATQPENLKHSGLGLSTTIRRIGLMRHANIQLSNDPESKGAVVNISLESNHD</sequence>
<dbReference type="STRING" id="519452.SAMN04488139_0071"/>
<feature type="transmembrane region" description="Helical" evidence="1">
    <location>
        <begin position="41"/>
        <end position="62"/>
    </location>
</feature>
<dbReference type="GO" id="GO:0016020">
    <property type="term" value="C:membrane"/>
    <property type="evidence" value="ECO:0007669"/>
    <property type="project" value="InterPro"/>
</dbReference>
<protein>
    <submittedName>
        <fullName evidence="4">Uncharacterized protein</fullName>
    </submittedName>
</protein>
<dbReference type="InterPro" id="IPR036890">
    <property type="entry name" value="HATPase_C_sf"/>
</dbReference>
<evidence type="ECO:0000313" key="5">
    <source>
        <dbReference type="Proteomes" id="UP000286985"/>
    </source>
</evidence>
<name>A0A432XB15_9GAMM</name>
<dbReference type="InterPro" id="IPR050640">
    <property type="entry name" value="Bact_2-comp_sensor_kinase"/>
</dbReference>
<organism evidence="4 5">
    <name type="scientific">Pseudidiomarina donghaiensis</name>
    <dbReference type="NCBI Taxonomy" id="519452"/>
    <lineage>
        <taxon>Bacteria</taxon>
        <taxon>Pseudomonadati</taxon>
        <taxon>Pseudomonadota</taxon>
        <taxon>Gammaproteobacteria</taxon>
        <taxon>Alteromonadales</taxon>
        <taxon>Idiomarinaceae</taxon>
        <taxon>Pseudidiomarina</taxon>
    </lineage>
</organism>
<feature type="domain" description="Signal transduction histidine kinase internal region" evidence="3">
    <location>
        <begin position="140"/>
        <end position="219"/>
    </location>
</feature>
<proteinExistence type="predicted"/>
<dbReference type="PANTHER" id="PTHR34220:SF7">
    <property type="entry name" value="SENSOR HISTIDINE KINASE YPDA"/>
    <property type="match status" value="1"/>
</dbReference>
<dbReference type="PANTHER" id="PTHR34220">
    <property type="entry name" value="SENSOR HISTIDINE KINASE YPDA"/>
    <property type="match status" value="1"/>
</dbReference>
<dbReference type="Pfam" id="PF06580">
    <property type="entry name" value="His_kinase"/>
    <property type="match status" value="1"/>
</dbReference>
<dbReference type="Proteomes" id="UP000286985">
    <property type="component" value="Unassembled WGS sequence"/>
</dbReference>
<dbReference type="RefSeq" id="WP_092842133.1">
    <property type="nucleotide sequence ID" value="NZ_FPCF01000011.1"/>
</dbReference>
<dbReference type="OrthoDB" id="2514702at2"/>
<reference evidence="5" key="1">
    <citation type="journal article" date="2018" name="Front. Microbiol.">
        <title>Genome-Based Analysis Reveals the Taxonomy and Diversity of the Family Idiomarinaceae.</title>
        <authorList>
            <person name="Liu Y."/>
            <person name="Lai Q."/>
            <person name="Shao Z."/>
        </authorList>
    </citation>
    <scope>NUCLEOTIDE SEQUENCE [LARGE SCALE GENOMIC DNA]</scope>
    <source>
        <strain evidence="5">908033</strain>
    </source>
</reference>
<evidence type="ECO:0000259" key="3">
    <source>
        <dbReference type="Pfam" id="PF06580"/>
    </source>
</evidence>
<dbReference type="SUPFAM" id="SSF55874">
    <property type="entry name" value="ATPase domain of HSP90 chaperone/DNA topoisomerase II/histidine kinase"/>
    <property type="match status" value="1"/>
</dbReference>
<dbReference type="Pfam" id="PF02518">
    <property type="entry name" value="HATPase_c"/>
    <property type="match status" value="1"/>
</dbReference>